<dbReference type="InterPro" id="IPR052893">
    <property type="entry name" value="TCS_response_regulator"/>
</dbReference>
<dbReference type="GO" id="GO:0000160">
    <property type="term" value="P:phosphorelay signal transduction system"/>
    <property type="evidence" value="ECO:0007669"/>
    <property type="project" value="InterPro"/>
</dbReference>
<reference evidence="3 4" key="1">
    <citation type="journal article" date="2016" name="Nat. Commun.">
        <title>Thousands of microbial genomes shed light on interconnected biogeochemical processes in an aquifer system.</title>
        <authorList>
            <person name="Anantharaman K."/>
            <person name="Brown C.T."/>
            <person name="Hug L.A."/>
            <person name="Sharon I."/>
            <person name="Castelle C.J."/>
            <person name="Probst A.J."/>
            <person name="Thomas B.C."/>
            <person name="Singh A."/>
            <person name="Wilkins M.J."/>
            <person name="Karaoz U."/>
            <person name="Brodie E.L."/>
            <person name="Williams K.H."/>
            <person name="Hubbard S.S."/>
            <person name="Banfield J.F."/>
        </authorList>
    </citation>
    <scope>NUCLEOTIDE SEQUENCE [LARGE SCALE GENOMIC DNA]</scope>
</reference>
<name>A0A1G1L1S7_9BACT</name>
<dbReference type="InterPro" id="IPR001789">
    <property type="entry name" value="Sig_transdc_resp-reg_receiver"/>
</dbReference>
<evidence type="ECO:0000259" key="2">
    <source>
        <dbReference type="PROSITE" id="PS50110"/>
    </source>
</evidence>
<comment type="caution">
    <text evidence="3">The sequence shown here is derived from an EMBL/GenBank/DDBJ whole genome shotgun (WGS) entry which is preliminary data.</text>
</comment>
<sequence length="140" mass="15811">MVVLLVENSSADIRLMQETLKDEKLFYELYVVRDGEEAMSFLHREGKYTEVPCPDFILLDLNLPKTDGREVSIAIKSDPVLSHIPVVVLTTSGTREDIMMAYQNHANAYITKPVGPGKFIAAVKSLEDFWFTIVKHPAKN</sequence>
<evidence type="ECO:0000313" key="4">
    <source>
        <dbReference type="Proteomes" id="UP000178187"/>
    </source>
</evidence>
<dbReference type="PANTHER" id="PTHR44520">
    <property type="entry name" value="RESPONSE REGULATOR RCP1-RELATED"/>
    <property type="match status" value="1"/>
</dbReference>
<evidence type="ECO:0000256" key="1">
    <source>
        <dbReference type="PROSITE-ProRule" id="PRU00169"/>
    </source>
</evidence>
<feature type="modified residue" description="4-aspartylphosphate" evidence="1">
    <location>
        <position position="60"/>
    </location>
</feature>
<dbReference type="InterPro" id="IPR011006">
    <property type="entry name" value="CheY-like_superfamily"/>
</dbReference>
<dbReference type="Pfam" id="PF00072">
    <property type="entry name" value="Response_reg"/>
    <property type="match status" value="1"/>
</dbReference>
<dbReference type="EMBL" id="MHFR01000015">
    <property type="protein sequence ID" value="OGW99084.1"/>
    <property type="molecule type" value="Genomic_DNA"/>
</dbReference>
<dbReference type="PANTHER" id="PTHR44520:SF2">
    <property type="entry name" value="RESPONSE REGULATOR RCP1"/>
    <property type="match status" value="1"/>
</dbReference>
<dbReference type="Gene3D" id="3.40.50.2300">
    <property type="match status" value="1"/>
</dbReference>
<dbReference type="SMART" id="SM00448">
    <property type="entry name" value="REC"/>
    <property type="match status" value="1"/>
</dbReference>
<dbReference type="AlphaFoldDB" id="A0A1G1L1S7"/>
<dbReference type="SUPFAM" id="SSF52172">
    <property type="entry name" value="CheY-like"/>
    <property type="match status" value="1"/>
</dbReference>
<dbReference type="Proteomes" id="UP000178187">
    <property type="component" value="Unassembled WGS sequence"/>
</dbReference>
<dbReference type="CDD" id="cd17557">
    <property type="entry name" value="REC_Rcp-like"/>
    <property type="match status" value="1"/>
</dbReference>
<evidence type="ECO:0000313" key="3">
    <source>
        <dbReference type="EMBL" id="OGW99084.1"/>
    </source>
</evidence>
<dbReference type="PROSITE" id="PS50110">
    <property type="entry name" value="RESPONSE_REGULATORY"/>
    <property type="match status" value="1"/>
</dbReference>
<keyword evidence="1" id="KW-0597">Phosphoprotein</keyword>
<accession>A0A1G1L1S7</accession>
<organism evidence="3 4">
    <name type="scientific">Candidatus Danuiimicrobium aquiferis</name>
    <dbReference type="NCBI Taxonomy" id="1801832"/>
    <lineage>
        <taxon>Bacteria</taxon>
        <taxon>Pseudomonadati</taxon>
        <taxon>Candidatus Omnitrophota</taxon>
        <taxon>Candidatus Danuiimicrobium</taxon>
    </lineage>
</organism>
<feature type="domain" description="Response regulatory" evidence="2">
    <location>
        <begin position="2"/>
        <end position="127"/>
    </location>
</feature>
<proteinExistence type="predicted"/>
<protein>
    <recommendedName>
        <fullName evidence="2">Response regulatory domain-containing protein</fullName>
    </recommendedName>
</protein>
<gene>
    <name evidence="3" type="ORF">A3G33_05515</name>
</gene>